<reference evidence="2 3" key="1">
    <citation type="journal article" date="2015" name="Genome Announc.">
        <title>Expanding the biotechnology potential of lactobacilli through comparative genomics of 213 strains and associated genera.</title>
        <authorList>
            <person name="Sun Z."/>
            <person name="Harris H.M."/>
            <person name="McCann A."/>
            <person name="Guo C."/>
            <person name="Argimon S."/>
            <person name="Zhang W."/>
            <person name="Yang X."/>
            <person name="Jeffery I.B."/>
            <person name="Cooney J.C."/>
            <person name="Kagawa T.F."/>
            <person name="Liu W."/>
            <person name="Song Y."/>
            <person name="Salvetti E."/>
            <person name="Wrobel A."/>
            <person name="Rasinkangas P."/>
            <person name="Parkhill J."/>
            <person name="Rea M.C."/>
            <person name="O'Sullivan O."/>
            <person name="Ritari J."/>
            <person name="Douillard F.P."/>
            <person name="Paul Ross R."/>
            <person name="Yang R."/>
            <person name="Briner A.E."/>
            <person name="Felis G.E."/>
            <person name="de Vos W.M."/>
            <person name="Barrangou R."/>
            <person name="Klaenhammer T.R."/>
            <person name="Caufield P.W."/>
            <person name="Cui Y."/>
            <person name="Zhang H."/>
            <person name="O'Toole P.W."/>
        </authorList>
    </citation>
    <scope>NUCLEOTIDE SEQUENCE [LARGE SCALE GENOMIC DNA]</scope>
    <source>
        <strain evidence="2 3">DSM 12744</strain>
    </source>
</reference>
<gene>
    <name evidence="2" type="ORF">FD09_GL003144</name>
</gene>
<sequence length="194" mass="21798">MVLVFCQLAAVVIHHCVVSRQSGELAADRFEWYLASQQLQEYLHNKRIVGIQAGAYGNNLVFDDHTQFQKRLNFYRNKKVSKRWMLRKTNSDGSGHEPIMTGLINYGNFIIINSRLIRLQVRLPAKTTREGVLYELDIPVAKAPAPGHDIAHGDDSRDALDKRAGVAYHSGRPTGPDMARAASRAALSSRFPDR</sequence>
<dbReference type="Proteomes" id="UP000051330">
    <property type="component" value="Unassembled WGS sequence"/>
</dbReference>
<evidence type="ECO:0000313" key="3">
    <source>
        <dbReference type="Proteomes" id="UP000051330"/>
    </source>
</evidence>
<dbReference type="EMBL" id="AZEC01000009">
    <property type="protein sequence ID" value="KRL12274.1"/>
    <property type="molecule type" value="Genomic_DNA"/>
</dbReference>
<evidence type="ECO:0000256" key="1">
    <source>
        <dbReference type="SAM" id="MobiDB-lite"/>
    </source>
</evidence>
<keyword evidence="3" id="KW-1185">Reference proteome</keyword>
<comment type="caution">
    <text evidence="2">The sequence shown here is derived from an EMBL/GenBank/DDBJ whole genome shotgun (WGS) entry which is preliminary data.</text>
</comment>
<dbReference type="AlphaFoldDB" id="A0A0R1N401"/>
<protein>
    <submittedName>
        <fullName evidence="2">Uncharacterized protein</fullName>
    </submittedName>
</protein>
<dbReference type="PATRIC" id="fig|1423792.3.peg.3238"/>
<evidence type="ECO:0000313" key="2">
    <source>
        <dbReference type="EMBL" id="KRL12274.1"/>
    </source>
</evidence>
<feature type="region of interest" description="Disordered" evidence="1">
    <location>
        <begin position="161"/>
        <end position="194"/>
    </location>
</feature>
<proteinExistence type="predicted"/>
<name>A0A0R1N401_9LACO</name>
<dbReference type="STRING" id="1423792.FD09_GL003144"/>
<accession>A0A0R1N401</accession>
<organism evidence="2 3">
    <name type="scientific">Schleiferilactobacillus perolens DSM 12744</name>
    <dbReference type="NCBI Taxonomy" id="1423792"/>
    <lineage>
        <taxon>Bacteria</taxon>
        <taxon>Bacillati</taxon>
        <taxon>Bacillota</taxon>
        <taxon>Bacilli</taxon>
        <taxon>Lactobacillales</taxon>
        <taxon>Lactobacillaceae</taxon>
        <taxon>Schleiferilactobacillus</taxon>
    </lineage>
</organism>
<feature type="compositionally biased region" description="Low complexity" evidence="1">
    <location>
        <begin position="179"/>
        <end position="194"/>
    </location>
</feature>